<feature type="domain" description="Helicase ATP-binding" evidence="5">
    <location>
        <begin position="164"/>
        <end position="436"/>
    </location>
</feature>
<evidence type="ECO:0000256" key="3">
    <source>
        <dbReference type="ARBA" id="ARBA00022840"/>
    </source>
</evidence>
<dbReference type="InterPro" id="IPR045028">
    <property type="entry name" value="DinG/Rad3-like"/>
</dbReference>
<dbReference type="SMART" id="SM00491">
    <property type="entry name" value="HELICc2"/>
    <property type="match status" value="1"/>
</dbReference>
<dbReference type="PANTHER" id="PTHR11472:SF34">
    <property type="entry name" value="REGULATOR OF TELOMERE ELONGATION HELICASE 1"/>
    <property type="match status" value="1"/>
</dbReference>
<dbReference type="PROSITE" id="PS51193">
    <property type="entry name" value="HELICASE_ATP_BIND_2"/>
    <property type="match status" value="1"/>
</dbReference>
<dbReference type="InterPro" id="IPR014001">
    <property type="entry name" value="Helicase_ATP-bd"/>
</dbReference>
<dbReference type="GO" id="GO:0005524">
    <property type="term" value="F:ATP binding"/>
    <property type="evidence" value="ECO:0007669"/>
    <property type="project" value="UniProtKB-KW"/>
</dbReference>
<comment type="similarity">
    <text evidence="4">Belongs to the helicase family. DinG subfamily.</text>
</comment>
<feature type="domain" description="Helicase C-terminal" evidence="6">
    <location>
        <begin position="668"/>
        <end position="845"/>
    </location>
</feature>
<dbReference type="GO" id="GO:0016818">
    <property type="term" value="F:hydrolase activity, acting on acid anhydrides, in phosphorus-containing anhydrides"/>
    <property type="evidence" value="ECO:0007669"/>
    <property type="project" value="InterPro"/>
</dbReference>
<evidence type="ECO:0000256" key="4">
    <source>
        <dbReference type="ARBA" id="ARBA00038058"/>
    </source>
</evidence>
<dbReference type="InterPro" id="IPR014013">
    <property type="entry name" value="Helic_SF1/SF2_ATP-bd_DinG/Rad3"/>
</dbReference>
<dbReference type="GO" id="GO:0006139">
    <property type="term" value="P:nucleobase-containing compound metabolic process"/>
    <property type="evidence" value="ECO:0007669"/>
    <property type="project" value="InterPro"/>
</dbReference>
<dbReference type="SUPFAM" id="SSF52540">
    <property type="entry name" value="P-loop containing nucleoside triphosphate hydrolases"/>
    <property type="match status" value="1"/>
</dbReference>
<reference evidence="7 8" key="1">
    <citation type="submission" date="2018-06" db="EMBL/GenBank/DDBJ databases">
        <title>Extensive metabolic versatility and redundancy in microbially diverse, dynamic hydrothermal sediments.</title>
        <authorList>
            <person name="Dombrowski N."/>
            <person name="Teske A."/>
            <person name="Baker B.J."/>
        </authorList>
    </citation>
    <scope>NUCLEOTIDE SEQUENCE [LARGE SCALE GENOMIC DNA]</scope>
    <source>
        <strain evidence="7">B10_G13</strain>
    </source>
</reference>
<dbReference type="CDD" id="cd06127">
    <property type="entry name" value="DEDDh"/>
    <property type="match status" value="1"/>
</dbReference>
<evidence type="ECO:0000259" key="5">
    <source>
        <dbReference type="PROSITE" id="PS51193"/>
    </source>
</evidence>
<dbReference type="InterPro" id="IPR036397">
    <property type="entry name" value="RNaseH_sf"/>
</dbReference>
<protein>
    <recommendedName>
        <fullName evidence="9">Helicase ATP-binding domain-containing protein</fullName>
    </recommendedName>
</protein>
<keyword evidence="2" id="KW-0378">Hydrolase</keyword>
<proteinExistence type="inferred from homology"/>
<dbReference type="InterPro" id="IPR001650">
    <property type="entry name" value="Helicase_C-like"/>
</dbReference>
<dbReference type="Gene3D" id="3.40.50.300">
    <property type="entry name" value="P-loop containing nucleotide triphosphate hydrolases"/>
    <property type="match status" value="2"/>
</dbReference>
<evidence type="ECO:0008006" key="9">
    <source>
        <dbReference type="Google" id="ProtNLM"/>
    </source>
</evidence>
<dbReference type="Gene3D" id="3.30.420.10">
    <property type="entry name" value="Ribonuclease H-like superfamily/Ribonuclease H"/>
    <property type="match status" value="1"/>
</dbReference>
<dbReference type="SUPFAM" id="SSF53098">
    <property type="entry name" value="Ribonuclease H-like"/>
    <property type="match status" value="1"/>
</dbReference>
<evidence type="ECO:0000256" key="1">
    <source>
        <dbReference type="ARBA" id="ARBA00022741"/>
    </source>
</evidence>
<dbReference type="Proteomes" id="UP000271125">
    <property type="component" value="Unassembled WGS sequence"/>
</dbReference>
<dbReference type="InterPro" id="IPR002464">
    <property type="entry name" value="DNA/RNA_helicase_DEAH_CS"/>
</dbReference>
<accession>A0A660SDV9</accession>
<feature type="non-terminal residue" evidence="7">
    <location>
        <position position="1"/>
    </location>
</feature>
<dbReference type="InterPro" id="IPR012337">
    <property type="entry name" value="RNaseH-like_sf"/>
</dbReference>
<keyword evidence="3" id="KW-0067">ATP-binding</keyword>
<dbReference type="GO" id="GO:0004527">
    <property type="term" value="F:exonuclease activity"/>
    <property type="evidence" value="ECO:0007669"/>
    <property type="project" value="UniProtKB-ARBA"/>
</dbReference>
<evidence type="ECO:0000313" key="7">
    <source>
        <dbReference type="EMBL" id="RKX68985.1"/>
    </source>
</evidence>
<evidence type="ECO:0000313" key="8">
    <source>
        <dbReference type="Proteomes" id="UP000271125"/>
    </source>
</evidence>
<dbReference type="InterPro" id="IPR006555">
    <property type="entry name" value="ATP-dep_Helicase_C"/>
</dbReference>
<dbReference type="InterPro" id="IPR027417">
    <property type="entry name" value="P-loop_NTPase"/>
</dbReference>
<sequence length="855" mass="98414">AIFDRNFINSALEESALPKLTNKFYDTLEIAKIFTPHLKSHSLSKLCEHFQVENRDEHRAEGDAKATGEVFLKLTEFICNNFEIGTIYKIAEIAELALLQSHLHKYLSILHNFLTKTALKPKKKKIKQDFFPLKNFISNRKKEETASNKYSENEILKMFEKGGQIAENFENYEYRQGQIDMTAWVTEAYKEGKTLLIEAGTGIGKSLSYLIPSIFFSKFAKQRIIISTNTKNLQEQLFYKDIPAIQNVTNLTFSAALLKGRNNYLCLRKWNDIISDVAGYLSPYEVKFFLNLIIWAENTNTGDIEENHSFNPSKSSLWKKIASDGNYCYGRKCPFYDKCYVIKIRRQAEKSNLVVVNHSLLLSDAVSENSVLGNYSHLVIDEAHNLPQTAAIHFGFSINLFDLLSIAKKILTKGEFQYGIANNIRIAVVKSTIPEEKKQLLRNKLDNFNEPIENLEKISVEFFKNINQIVIENGSYGKLRFKNLSIFNSSKNLLEEINYYISTIFKLTNSIYQELLNISSNIFPFYDQNISDLEGLLNQIDELQIKLQHTFSPDFENYAFWLETRDKEFNENSLPHCSIVCAPIEVNQNLYDFLWSRLETTILTSATIAIRDEFKFYKSLSGLDKLEEDKLMEYIASSPFNYHKQMQILIPDFLPNPQDTFFSSQAISLLKEIVLVHNRGTLVLFTSYKDLGIAFNALSDSTSEQNTTLLAQGKTGMRTSILDAFRKDENSVLLGTRSFWEGVDVPGKSLEILILYRLPFLVPTEPLVEAYTDKLRKEGKNAFLYYILPISLLHFKQGFGRLIRNKTDKGVVVILDSRIFKKDYGKYFIKVMPVEPIKISSNLELTDYITGWFEK</sequence>
<dbReference type="PROSITE" id="PS51194">
    <property type="entry name" value="HELICASE_CTER"/>
    <property type="match status" value="1"/>
</dbReference>
<name>A0A660SDV9_UNCT6</name>
<gene>
    <name evidence="7" type="ORF">DRP43_04900</name>
</gene>
<dbReference type="SMART" id="SM00487">
    <property type="entry name" value="DEXDc"/>
    <property type="match status" value="1"/>
</dbReference>
<comment type="caution">
    <text evidence="7">The sequence shown here is derived from an EMBL/GenBank/DDBJ whole genome shotgun (WGS) entry which is preliminary data.</text>
</comment>
<dbReference type="GO" id="GO:0003676">
    <property type="term" value="F:nucleic acid binding"/>
    <property type="evidence" value="ECO:0007669"/>
    <property type="project" value="InterPro"/>
</dbReference>
<dbReference type="AlphaFoldDB" id="A0A660SDV9"/>
<evidence type="ECO:0000259" key="6">
    <source>
        <dbReference type="PROSITE" id="PS51194"/>
    </source>
</evidence>
<dbReference type="Pfam" id="PF13307">
    <property type="entry name" value="Helicase_C_2"/>
    <property type="match status" value="1"/>
</dbReference>
<organism evidence="7 8">
    <name type="scientific">candidate division TA06 bacterium</name>
    <dbReference type="NCBI Taxonomy" id="2250710"/>
    <lineage>
        <taxon>Bacteria</taxon>
        <taxon>Bacteria division TA06</taxon>
    </lineage>
</organism>
<dbReference type="PROSITE" id="PS00690">
    <property type="entry name" value="DEAH_ATP_HELICASE"/>
    <property type="match status" value="1"/>
</dbReference>
<keyword evidence="1" id="KW-0547">Nucleotide-binding</keyword>
<evidence type="ECO:0000256" key="2">
    <source>
        <dbReference type="ARBA" id="ARBA00022801"/>
    </source>
</evidence>
<dbReference type="Pfam" id="PF00929">
    <property type="entry name" value="RNase_T"/>
    <property type="match status" value="1"/>
</dbReference>
<dbReference type="EMBL" id="QNBD01000225">
    <property type="protein sequence ID" value="RKX68985.1"/>
    <property type="molecule type" value="Genomic_DNA"/>
</dbReference>
<dbReference type="InterPro" id="IPR013520">
    <property type="entry name" value="Ribonucl_H"/>
</dbReference>
<dbReference type="GO" id="GO:0003678">
    <property type="term" value="F:DNA helicase activity"/>
    <property type="evidence" value="ECO:0007669"/>
    <property type="project" value="TreeGrafter"/>
</dbReference>
<dbReference type="PANTHER" id="PTHR11472">
    <property type="entry name" value="DNA REPAIR DEAD HELICASE RAD3/XP-D SUBFAMILY MEMBER"/>
    <property type="match status" value="1"/>
</dbReference>